<dbReference type="SUPFAM" id="SSF102114">
    <property type="entry name" value="Radical SAM enzymes"/>
    <property type="match status" value="1"/>
</dbReference>
<dbReference type="GO" id="GO:1904047">
    <property type="term" value="F:S-adenosyl-L-methionine binding"/>
    <property type="evidence" value="ECO:0007669"/>
    <property type="project" value="TreeGrafter"/>
</dbReference>
<dbReference type="Proteomes" id="UP000323337">
    <property type="component" value="Unassembled WGS sequence"/>
</dbReference>
<name>A0A5D0MPW4_FLESI</name>
<sequence>MIYIDKSARDSRFVKFFENDGRNFTFVNNMEEVEDSKNNIYITSGYNTFVHRCPATRNYRCCNYYVVDLVEGCPFDCTYCILQEYLNHNLVKVHSDLDRVKEEIISLSKKGVFRLGTGELSDSLAYDHILKLSDFFIPVISELENIQFEFKTKSANVGRLFNHNPENILVSWSLNPQEIVAAEEHYTASLGERIEAAAKCAEYGYKVGFHFDPLIYYNDFEKGYSDVVKKLFEKIPEQSVEYISISTFRFIPGLLDIVREKFESSHLLKSDYVRSMDGKMRYFKSLRHYMLRYMVRSIREYWPQVFLYFCMEHESVWKNLLGYDPGERENFEMNFPFYHKSLQNH</sequence>
<dbReference type="GO" id="GO:0042601">
    <property type="term" value="C:endospore-forming forespore"/>
    <property type="evidence" value="ECO:0007669"/>
    <property type="project" value="TreeGrafter"/>
</dbReference>
<dbReference type="SFLD" id="SFLDS00029">
    <property type="entry name" value="Radical_SAM"/>
    <property type="match status" value="1"/>
</dbReference>
<organism evidence="1 2">
    <name type="scientific">Flexistipes sinusarabici</name>
    <dbReference type="NCBI Taxonomy" id="2352"/>
    <lineage>
        <taxon>Bacteria</taxon>
        <taxon>Pseudomonadati</taxon>
        <taxon>Deferribacterota</taxon>
        <taxon>Deferribacteres</taxon>
        <taxon>Deferribacterales</taxon>
        <taxon>Flexistipitaceae</taxon>
        <taxon>Flexistipes</taxon>
    </lineage>
</organism>
<accession>A0A5D0MPW4</accession>
<dbReference type="Pfam" id="PF20903">
    <property type="entry name" value="SPL"/>
    <property type="match status" value="1"/>
</dbReference>
<dbReference type="Gene3D" id="3.40.50.12110">
    <property type="match status" value="1"/>
</dbReference>
<comment type="caution">
    <text evidence="1">The sequence shown here is derived from an EMBL/GenBank/DDBJ whole genome shotgun (WGS) entry which is preliminary data.</text>
</comment>
<dbReference type="GO" id="GO:0051539">
    <property type="term" value="F:4 iron, 4 sulfur cluster binding"/>
    <property type="evidence" value="ECO:0007669"/>
    <property type="project" value="TreeGrafter"/>
</dbReference>
<dbReference type="GO" id="GO:0003913">
    <property type="term" value="F:DNA photolyase activity"/>
    <property type="evidence" value="ECO:0007669"/>
    <property type="project" value="TreeGrafter"/>
</dbReference>
<dbReference type="RefSeq" id="WP_303700751.1">
    <property type="nucleotide sequence ID" value="NZ_VSIV01000109.1"/>
</dbReference>
<keyword evidence="1" id="KW-0456">Lyase</keyword>
<evidence type="ECO:0000313" key="1">
    <source>
        <dbReference type="EMBL" id="TYB33713.1"/>
    </source>
</evidence>
<evidence type="ECO:0000313" key="2">
    <source>
        <dbReference type="Proteomes" id="UP000323337"/>
    </source>
</evidence>
<gene>
    <name evidence="1" type="ORF">FXF49_04720</name>
</gene>
<reference evidence="1 2" key="1">
    <citation type="submission" date="2019-08" db="EMBL/GenBank/DDBJ databases">
        <title>Genomic characterization of a novel candidate phylum (ARYD3) from a high temperature, high salinity tertiary oil reservoir in north central Oklahoma, USA.</title>
        <authorList>
            <person name="Youssef N.H."/>
            <person name="Yadav A."/>
            <person name="Elshahed M.S."/>
        </authorList>
    </citation>
    <scope>NUCLEOTIDE SEQUENCE [LARGE SCALE GENOMIC DNA]</scope>
    <source>
        <strain evidence="1">ARYD1</strain>
    </source>
</reference>
<dbReference type="InterPro" id="IPR007197">
    <property type="entry name" value="rSAM"/>
</dbReference>
<proteinExistence type="predicted"/>
<dbReference type="PANTHER" id="PTHR37822:SF2">
    <property type="entry name" value="SPORE PHOTOPRODUCT LYASE"/>
    <property type="match status" value="1"/>
</dbReference>
<dbReference type="InterPro" id="IPR049539">
    <property type="entry name" value="SPL"/>
</dbReference>
<protein>
    <submittedName>
        <fullName evidence="1">DNA photolyase</fullName>
    </submittedName>
</protein>
<dbReference type="Gene3D" id="3.80.30.30">
    <property type="match status" value="1"/>
</dbReference>
<dbReference type="PANTHER" id="PTHR37822">
    <property type="entry name" value="SPORE PHOTOPRODUCT LYASE-RELATED"/>
    <property type="match status" value="1"/>
</dbReference>
<dbReference type="InterPro" id="IPR058240">
    <property type="entry name" value="rSAM_sf"/>
</dbReference>
<dbReference type="EMBL" id="VSIV01000109">
    <property type="protein sequence ID" value="TYB33713.1"/>
    <property type="molecule type" value="Genomic_DNA"/>
</dbReference>
<dbReference type="AlphaFoldDB" id="A0A5D0MPW4"/>